<name>A0A7K0D9W7_9NOCA</name>
<keyword evidence="3" id="KW-1185">Reference proteome</keyword>
<feature type="compositionally biased region" description="Polar residues" evidence="1">
    <location>
        <begin position="440"/>
        <end position="457"/>
    </location>
</feature>
<proteinExistence type="predicted"/>
<protein>
    <submittedName>
        <fullName evidence="2">Uncharacterized protein</fullName>
    </submittedName>
</protein>
<sequence length="806" mass="81858">MTASGSGFDNSAWVGLYQSASGSTIPAAGPNTTLMFDPKVAQACYNAVHDFLGNVETMMNTIGYFNNPPQKPLLSISGNYHEETLASAKAFRELLAGKWTELYNTLYEHKLILTDMGATFEEATHNFQANENQTATNFGALDPNKTDTFKTTEYLTSDTTTVPAYSASGPAPLGGSGTNLLTPDTYAASIASLAETADSFSWQQLKYIADCIGYNRDSMHDAINGWHNIQITWMGYAHTFQQNIAAAMNSGAWTGESATAAVNAVDNYVNGAVTALGQTINAMYNALVDLASLQNKIYDWMPGKGFRLTAGGTYPWGYLNNGKLCSKTKLANAWTLGKVHNEFNLLYAPGLQKIAAVIPTFSDPGTTTASGPNGGSGSQTPDPNTISGPNGLSGPYYTTYNYNGLSGPGDPNAAYVSGFNDGYASGYAAAYAADHNGSSGPQTASGPTGPTNSNPLETATGGSGSGSGNTDPSSALGPSGNTSPTGSGSGLGSSPSSYGSPLQTATGGSGSSSNPYGSNTPTTNGSGSGLGNTQSSYGTPLQSAVGGSGSGVGNGNTQSSYGTPLQSATGSTGPGTTGGSGSSSTSGSDGSSGHDGSSGSDGTSGSDGGSGNYFGSYSASGSTTDQLSFLTEALQLIGSGVPGLEQIGQQMMAQLPQALQQLGQQYQSGMASLHQTLTEAARTLGDHGQAIAHDVSTALHNAGEDIQRAATEAIWGTEQDSDLFPRTSLEGQLYATPLGTTGPEGPGHPAFRAGIPQDTTSIPHQPVAGLAAGGITGPGAVRFDIAGFEANAGSGPIMFGTPEENA</sequence>
<comment type="caution">
    <text evidence="2">The sequence shown here is derived from an EMBL/GenBank/DDBJ whole genome shotgun (WGS) entry which is preliminary data.</text>
</comment>
<dbReference type="OrthoDB" id="4567537at2"/>
<dbReference type="Proteomes" id="UP000438448">
    <property type="component" value="Unassembled WGS sequence"/>
</dbReference>
<feature type="region of interest" description="Disordered" evidence="1">
    <location>
        <begin position="734"/>
        <end position="761"/>
    </location>
</feature>
<evidence type="ECO:0000256" key="1">
    <source>
        <dbReference type="SAM" id="MobiDB-lite"/>
    </source>
</evidence>
<dbReference type="EMBL" id="WEGK01000013">
    <property type="protein sequence ID" value="MQY22488.1"/>
    <property type="molecule type" value="Genomic_DNA"/>
</dbReference>
<evidence type="ECO:0000313" key="3">
    <source>
        <dbReference type="Proteomes" id="UP000438448"/>
    </source>
</evidence>
<reference evidence="2 3" key="1">
    <citation type="submission" date="2019-10" db="EMBL/GenBank/DDBJ databases">
        <title>Nocardia macrotermitis sp. nov. and Nocardia aurantia sp. nov., isolated from the gut of fungus growing-termite Macrotermes natalensis.</title>
        <authorList>
            <person name="Benndorf R."/>
            <person name="Schwitalla J."/>
            <person name="Martin K."/>
            <person name="De Beer W."/>
            <person name="Kaster A.-K."/>
            <person name="Vollmers J."/>
            <person name="Poulsen M."/>
            <person name="Beemelmanns C."/>
        </authorList>
    </citation>
    <scope>NUCLEOTIDE SEQUENCE [LARGE SCALE GENOMIC DNA]</scope>
    <source>
        <strain evidence="2 3">RB20</strain>
    </source>
</reference>
<feature type="compositionally biased region" description="Low complexity" evidence="1">
    <location>
        <begin position="582"/>
        <end position="604"/>
    </location>
</feature>
<feature type="compositionally biased region" description="Low complexity" evidence="1">
    <location>
        <begin position="476"/>
        <end position="502"/>
    </location>
</feature>
<evidence type="ECO:0000313" key="2">
    <source>
        <dbReference type="EMBL" id="MQY22488.1"/>
    </source>
</evidence>
<feature type="compositionally biased region" description="Low complexity" evidence="1">
    <location>
        <begin position="511"/>
        <end position="536"/>
    </location>
</feature>
<gene>
    <name evidence="2" type="ORF">NRB20_56060</name>
</gene>
<dbReference type="RefSeq" id="WP_153414078.1">
    <property type="nucleotide sequence ID" value="NZ_WEGK01000013.1"/>
</dbReference>
<accession>A0A7K0D9W7</accession>
<feature type="region of interest" description="Disordered" evidence="1">
    <location>
        <begin position="436"/>
        <end position="607"/>
    </location>
</feature>
<feature type="compositionally biased region" description="Gly residues" evidence="1">
    <location>
        <begin position="572"/>
        <end position="581"/>
    </location>
</feature>
<feature type="region of interest" description="Disordered" evidence="1">
    <location>
        <begin position="365"/>
        <end position="392"/>
    </location>
</feature>
<organism evidence="2 3">
    <name type="scientific">Nocardia macrotermitis</name>
    <dbReference type="NCBI Taxonomy" id="2585198"/>
    <lineage>
        <taxon>Bacteria</taxon>
        <taxon>Bacillati</taxon>
        <taxon>Actinomycetota</taxon>
        <taxon>Actinomycetes</taxon>
        <taxon>Mycobacteriales</taxon>
        <taxon>Nocardiaceae</taxon>
        <taxon>Nocardia</taxon>
    </lineage>
</organism>
<feature type="compositionally biased region" description="Low complexity" evidence="1">
    <location>
        <begin position="736"/>
        <end position="749"/>
    </location>
</feature>
<feature type="compositionally biased region" description="Polar residues" evidence="1">
    <location>
        <begin position="378"/>
        <end position="392"/>
    </location>
</feature>
<dbReference type="AlphaFoldDB" id="A0A7K0D9W7"/>
<feature type="compositionally biased region" description="Polar residues" evidence="1">
    <location>
        <begin position="557"/>
        <end position="566"/>
    </location>
</feature>